<sequence length="209" mass="20685">MKVAATLAVLGALASSVTAFVNPTDPWSTSIWKPNTKVTIQWTEDAKAPSLKTNPLVNIYFMTGSDLVQTQLAVVAENYNALTNSSIVYDVPVVDPPGQIYFLKFVSAGGQAAEPAFTTRFTVTDAAGNAGTLKPTGSPNPGGNGTIVSQPATGSTPTGAVPSASGAAGSGSTASPTGNPKNANGAGSLGASMAVAAAAVLGAAALVAF</sequence>
<dbReference type="Proteomes" id="UP000738359">
    <property type="component" value="Unassembled WGS sequence"/>
</dbReference>
<comment type="caution">
    <text evidence="6">The sequence shown here is derived from an EMBL/GenBank/DDBJ whole genome shotgun (WGS) entry which is preliminary data.</text>
</comment>
<keyword evidence="3" id="KW-1133">Transmembrane helix</keyword>
<feature type="chain" id="PRO_5040471632" description="Yeast cell wall synthesis Kre9/Knh1-like N-terminal domain-containing protein" evidence="4">
    <location>
        <begin position="20"/>
        <end position="209"/>
    </location>
</feature>
<proteinExistence type="predicted"/>
<protein>
    <recommendedName>
        <fullName evidence="5">Yeast cell wall synthesis Kre9/Knh1-like N-terminal domain-containing protein</fullName>
    </recommendedName>
</protein>
<keyword evidence="1 4" id="KW-0732">Signal</keyword>
<feature type="compositionally biased region" description="Low complexity" evidence="2">
    <location>
        <begin position="157"/>
        <end position="178"/>
    </location>
</feature>
<dbReference type="PANTHER" id="PTHR28154">
    <property type="entry name" value="CELL WALL SYNTHESIS PROTEIN KNH1-RELATED"/>
    <property type="match status" value="1"/>
</dbReference>
<name>A0A9P6IUQ0_MORAP</name>
<keyword evidence="7" id="KW-1185">Reference proteome</keyword>
<keyword evidence="3" id="KW-0472">Membrane</keyword>
<dbReference type="Pfam" id="PF10342">
    <property type="entry name" value="Kre9_KNH"/>
    <property type="match status" value="1"/>
</dbReference>
<accession>A0A9P6IUQ0</accession>
<evidence type="ECO:0000259" key="5">
    <source>
        <dbReference type="Pfam" id="PF10342"/>
    </source>
</evidence>
<organism evidence="6 7">
    <name type="scientific">Mortierella alpina</name>
    <name type="common">Oleaginous fungus</name>
    <name type="synonym">Mortierella renispora</name>
    <dbReference type="NCBI Taxonomy" id="64518"/>
    <lineage>
        <taxon>Eukaryota</taxon>
        <taxon>Fungi</taxon>
        <taxon>Fungi incertae sedis</taxon>
        <taxon>Mucoromycota</taxon>
        <taxon>Mortierellomycotina</taxon>
        <taxon>Mortierellomycetes</taxon>
        <taxon>Mortierellales</taxon>
        <taxon>Mortierellaceae</taxon>
        <taxon>Mortierella</taxon>
    </lineage>
</organism>
<dbReference type="PANTHER" id="PTHR28154:SF1">
    <property type="entry name" value="CELL WALL SYNTHESIS PROTEIN KNH1-RELATED"/>
    <property type="match status" value="1"/>
</dbReference>
<feature type="transmembrane region" description="Helical" evidence="3">
    <location>
        <begin position="189"/>
        <end position="208"/>
    </location>
</feature>
<feature type="compositionally biased region" description="Polar residues" evidence="2">
    <location>
        <begin position="147"/>
        <end position="156"/>
    </location>
</feature>
<dbReference type="GO" id="GO:0006078">
    <property type="term" value="P:(1-&gt;6)-beta-D-glucan biosynthetic process"/>
    <property type="evidence" value="ECO:0007669"/>
    <property type="project" value="InterPro"/>
</dbReference>
<dbReference type="GO" id="GO:0042546">
    <property type="term" value="P:cell wall biogenesis"/>
    <property type="evidence" value="ECO:0007669"/>
    <property type="project" value="InterPro"/>
</dbReference>
<evidence type="ECO:0000256" key="3">
    <source>
        <dbReference type="SAM" id="Phobius"/>
    </source>
</evidence>
<feature type="domain" description="Yeast cell wall synthesis Kre9/Knh1-like N-terminal" evidence="5">
    <location>
        <begin position="26"/>
        <end position="123"/>
    </location>
</feature>
<feature type="region of interest" description="Disordered" evidence="2">
    <location>
        <begin position="128"/>
        <end position="181"/>
    </location>
</feature>
<dbReference type="InterPro" id="IPR045328">
    <property type="entry name" value="Kre9/Knh1"/>
</dbReference>
<evidence type="ECO:0000256" key="4">
    <source>
        <dbReference type="SAM" id="SignalP"/>
    </source>
</evidence>
<keyword evidence="3" id="KW-0812">Transmembrane</keyword>
<evidence type="ECO:0000313" key="7">
    <source>
        <dbReference type="Proteomes" id="UP000738359"/>
    </source>
</evidence>
<reference evidence="6" key="1">
    <citation type="journal article" date="2020" name="Fungal Divers.">
        <title>Resolving the Mortierellaceae phylogeny through synthesis of multi-gene phylogenetics and phylogenomics.</title>
        <authorList>
            <person name="Vandepol N."/>
            <person name="Liber J."/>
            <person name="Desiro A."/>
            <person name="Na H."/>
            <person name="Kennedy M."/>
            <person name="Barry K."/>
            <person name="Grigoriev I.V."/>
            <person name="Miller A.N."/>
            <person name="O'Donnell K."/>
            <person name="Stajich J.E."/>
            <person name="Bonito G."/>
        </authorList>
    </citation>
    <scope>NUCLEOTIDE SEQUENCE</scope>
    <source>
        <strain evidence="6">CK1249</strain>
    </source>
</reference>
<dbReference type="EMBL" id="JAAAHY010001554">
    <property type="protein sequence ID" value="KAF9948223.1"/>
    <property type="molecule type" value="Genomic_DNA"/>
</dbReference>
<dbReference type="AlphaFoldDB" id="A0A9P6IUQ0"/>
<evidence type="ECO:0000313" key="6">
    <source>
        <dbReference type="EMBL" id="KAF9948223.1"/>
    </source>
</evidence>
<gene>
    <name evidence="6" type="ORF">BGZ70_002309</name>
</gene>
<dbReference type="InterPro" id="IPR018466">
    <property type="entry name" value="Kre9/Knh1-like_N"/>
</dbReference>
<feature type="signal peptide" evidence="4">
    <location>
        <begin position="1"/>
        <end position="19"/>
    </location>
</feature>
<dbReference type="OrthoDB" id="2432613at2759"/>
<evidence type="ECO:0000256" key="1">
    <source>
        <dbReference type="ARBA" id="ARBA00022729"/>
    </source>
</evidence>
<evidence type="ECO:0000256" key="2">
    <source>
        <dbReference type="SAM" id="MobiDB-lite"/>
    </source>
</evidence>